<proteinExistence type="predicted"/>
<gene>
    <name evidence="1" type="ORF">SPIL2461_LOCUS14431</name>
</gene>
<evidence type="ECO:0000313" key="1">
    <source>
        <dbReference type="EMBL" id="CAE7544505.1"/>
    </source>
</evidence>
<accession>A0A812TNP5</accession>
<dbReference type="AlphaFoldDB" id="A0A812TNP5"/>
<reference evidence="1" key="1">
    <citation type="submission" date="2021-02" db="EMBL/GenBank/DDBJ databases">
        <authorList>
            <person name="Dougan E. K."/>
            <person name="Rhodes N."/>
            <person name="Thang M."/>
            <person name="Chan C."/>
        </authorList>
    </citation>
    <scope>NUCLEOTIDE SEQUENCE</scope>
</reference>
<dbReference type="OrthoDB" id="442566at2759"/>
<name>A0A812TNP5_SYMPI</name>
<protein>
    <submittedName>
        <fullName evidence="1">Uncharacterized protein</fullName>
    </submittedName>
</protein>
<organism evidence="1 2">
    <name type="scientific">Symbiodinium pilosum</name>
    <name type="common">Dinoflagellate</name>
    <dbReference type="NCBI Taxonomy" id="2952"/>
    <lineage>
        <taxon>Eukaryota</taxon>
        <taxon>Sar</taxon>
        <taxon>Alveolata</taxon>
        <taxon>Dinophyceae</taxon>
        <taxon>Suessiales</taxon>
        <taxon>Symbiodiniaceae</taxon>
        <taxon>Symbiodinium</taxon>
    </lineage>
</organism>
<sequence length="152" mass="17115">MEEEDAWDVEESFLNPFSERAQVLFDIRKCRTGDSSDLLCTGGLLDLVRGSLTCSTEEEFEQIYNLALTLTVENDHATVVRVKNGFHSPSAGGYCDLKLFLLIAHDKPEDGATDGLKVCHICELQVHLKQFLACKKFTHLPYVIDRGDYDQT</sequence>
<dbReference type="Proteomes" id="UP000649617">
    <property type="component" value="Unassembled WGS sequence"/>
</dbReference>
<comment type="caution">
    <text evidence="1">The sequence shown here is derived from an EMBL/GenBank/DDBJ whole genome shotgun (WGS) entry which is preliminary data.</text>
</comment>
<keyword evidence="2" id="KW-1185">Reference proteome</keyword>
<dbReference type="EMBL" id="CAJNIZ010033336">
    <property type="protein sequence ID" value="CAE7544505.1"/>
    <property type="molecule type" value="Genomic_DNA"/>
</dbReference>
<evidence type="ECO:0000313" key="2">
    <source>
        <dbReference type="Proteomes" id="UP000649617"/>
    </source>
</evidence>